<evidence type="ECO:0000256" key="2">
    <source>
        <dbReference type="ARBA" id="ARBA00007878"/>
    </source>
</evidence>
<dbReference type="InterPro" id="IPR051960">
    <property type="entry name" value="eIF2B_gamma"/>
</dbReference>
<dbReference type="SUPFAM" id="SSF53448">
    <property type="entry name" value="Nucleotide-diphospho-sugar transferases"/>
    <property type="match status" value="1"/>
</dbReference>
<dbReference type="PANTHER" id="PTHR45989:SF1">
    <property type="entry name" value="TRANSLATION INITIATION FACTOR EIF-2B SUBUNIT GAMMA"/>
    <property type="match status" value="1"/>
</dbReference>
<comment type="similarity">
    <text evidence="2">Belongs to the eIF-2B gamma/epsilon subunits family.</text>
</comment>
<keyword evidence="5" id="KW-0648">Protein biosynthesis</keyword>
<protein>
    <recommendedName>
        <fullName evidence="6">Translation initiation factor eIF2B subunit gamma</fullName>
    </recommendedName>
    <alternativeName>
        <fullName evidence="7">eIF2B GDP-GTP exchange factor subunit gamma</fullName>
    </alternativeName>
</protein>
<dbReference type="PANTHER" id="PTHR45989">
    <property type="entry name" value="TRANSLATION INITIATION FACTOR EIF-2B SUBUNIT GAMMA"/>
    <property type="match status" value="1"/>
</dbReference>
<comment type="subcellular location">
    <subcellularLocation>
        <location evidence="1">Cytoplasm</location>
        <location evidence="1">Cytosol</location>
    </subcellularLocation>
</comment>
<dbReference type="GO" id="GO:0003743">
    <property type="term" value="F:translation initiation factor activity"/>
    <property type="evidence" value="ECO:0007669"/>
    <property type="project" value="UniProtKB-KW"/>
</dbReference>
<evidence type="ECO:0000313" key="10">
    <source>
        <dbReference type="Proteomes" id="UP000266673"/>
    </source>
</evidence>
<accession>A0A397V008</accession>
<evidence type="ECO:0000256" key="3">
    <source>
        <dbReference type="ARBA" id="ARBA00022490"/>
    </source>
</evidence>
<evidence type="ECO:0000256" key="6">
    <source>
        <dbReference type="ARBA" id="ARBA00044196"/>
    </source>
</evidence>
<dbReference type="Proteomes" id="UP000266673">
    <property type="component" value="Unassembled WGS sequence"/>
</dbReference>
<evidence type="ECO:0000256" key="1">
    <source>
        <dbReference type="ARBA" id="ARBA00004514"/>
    </source>
</evidence>
<evidence type="ECO:0000313" key="9">
    <source>
        <dbReference type="EMBL" id="RIB14968.1"/>
    </source>
</evidence>
<proteinExistence type="inferred from homology"/>
<dbReference type="STRING" id="44941.A0A397V008"/>
<dbReference type="GO" id="GO:0005829">
    <property type="term" value="C:cytosol"/>
    <property type="evidence" value="ECO:0007669"/>
    <property type="project" value="UniProtKB-SubCell"/>
</dbReference>
<name>A0A397V008_9GLOM</name>
<dbReference type="GO" id="GO:0002183">
    <property type="term" value="P:cytoplasmic translational initiation"/>
    <property type="evidence" value="ECO:0007669"/>
    <property type="project" value="TreeGrafter"/>
</dbReference>
<comment type="subunit">
    <text evidence="8">Component of the translation initiation factor 2B (eIF2B) complex which is a heterodecamer of two sets of five different subunits: alpha, beta, gamma, delta and epsilon. Subunits alpha, beta and delta comprise a regulatory subcomplex and subunits epsilon and gamma comprise a catalytic subcomplex. Within the complex, the hexameric regulatory complex resides at the center, with the two heterodimeric catalytic subcomplexes bound on opposite sides.</text>
</comment>
<organism evidence="9 10">
    <name type="scientific">Gigaspora rosea</name>
    <dbReference type="NCBI Taxonomy" id="44941"/>
    <lineage>
        <taxon>Eukaryota</taxon>
        <taxon>Fungi</taxon>
        <taxon>Fungi incertae sedis</taxon>
        <taxon>Mucoromycota</taxon>
        <taxon>Glomeromycotina</taxon>
        <taxon>Glomeromycetes</taxon>
        <taxon>Diversisporales</taxon>
        <taxon>Gigasporaceae</taxon>
        <taxon>Gigaspora</taxon>
    </lineage>
</organism>
<evidence type="ECO:0000256" key="5">
    <source>
        <dbReference type="ARBA" id="ARBA00022917"/>
    </source>
</evidence>
<dbReference type="GO" id="GO:0005085">
    <property type="term" value="F:guanyl-nucleotide exchange factor activity"/>
    <property type="evidence" value="ECO:0007669"/>
    <property type="project" value="TreeGrafter"/>
</dbReference>
<keyword evidence="10" id="KW-1185">Reference proteome</keyword>
<sequence length="87" mass="9949">MNEGKLKPNLEVVKENVGTADVLRIFSEKIKSHFIVMSCDLVFDLVPHRLLNYHQTHDPAFTALYFEPNKSEGRGRSSSSYKDDSSY</sequence>
<comment type="caution">
    <text evidence="9">The sequence shown here is derived from an EMBL/GenBank/DDBJ whole genome shotgun (WGS) entry which is preliminary data.</text>
</comment>
<evidence type="ECO:0000256" key="4">
    <source>
        <dbReference type="ARBA" id="ARBA00022540"/>
    </source>
</evidence>
<reference evidence="9 10" key="1">
    <citation type="submission" date="2018-06" db="EMBL/GenBank/DDBJ databases">
        <title>Comparative genomics reveals the genomic features of Rhizophagus irregularis, R. cerebriforme, R. diaphanum and Gigaspora rosea, and their symbiotic lifestyle signature.</title>
        <authorList>
            <person name="Morin E."/>
            <person name="San Clemente H."/>
            <person name="Chen E.C.H."/>
            <person name="De La Providencia I."/>
            <person name="Hainaut M."/>
            <person name="Kuo A."/>
            <person name="Kohler A."/>
            <person name="Murat C."/>
            <person name="Tang N."/>
            <person name="Roy S."/>
            <person name="Loubradou J."/>
            <person name="Henrissat B."/>
            <person name="Grigoriev I.V."/>
            <person name="Corradi N."/>
            <person name="Roux C."/>
            <person name="Martin F.M."/>
        </authorList>
    </citation>
    <scope>NUCLEOTIDE SEQUENCE [LARGE SCALE GENOMIC DNA]</scope>
    <source>
        <strain evidence="9 10">DAOM 194757</strain>
    </source>
</reference>
<dbReference type="AlphaFoldDB" id="A0A397V008"/>
<evidence type="ECO:0000256" key="7">
    <source>
        <dbReference type="ARBA" id="ARBA00044229"/>
    </source>
</evidence>
<dbReference type="EMBL" id="QKWP01000780">
    <property type="protein sequence ID" value="RIB14968.1"/>
    <property type="molecule type" value="Genomic_DNA"/>
</dbReference>
<keyword evidence="3" id="KW-0963">Cytoplasm</keyword>
<dbReference type="Gene3D" id="3.90.550.10">
    <property type="entry name" value="Spore Coat Polysaccharide Biosynthesis Protein SpsA, Chain A"/>
    <property type="match status" value="1"/>
</dbReference>
<dbReference type="GO" id="GO:0005851">
    <property type="term" value="C:eukaryotic translation initiation factor 2B complex"/>
    <property type="evidence" value="ECO:0007669"/>
    <property type="project" value="TreeGrafter"/>
</dbReference>
<keyword evidence="4" id="KW-0396">Initiation factor</keyword>
<evidence type="ECO:0000256" key="8">
    <source>
        <dbReference type="ARBA" id="ARBA00046432"/>
    </source>
</evidence>
<dbReference type="InterPro" id="IPR029044">
    <property type="entry name" value="Nucleotide-diphossugar_trans"/>
</dbReference>
<gene>
    <name evidence="9" type="ORF">C2G38_1612203</name>
</gene>
<dbReference type="OrthoDB" id="10250549at2759"/>